<sequence length="266" mass="29701">MSSPRSVPQRPQWPESGSSPGDLWWAAYELFSWRAVGPERHGSFAELMYGLHAGFHALDRPQSQTRCEQDTKIEHARLASPAGEIDGPLAALKESVRFGRDRARILLFQLQAMLGARDASRQIEFMLLRGHEPSWTPDTALLSAEILPVLFAEHQRTDHCFTGSVFAGLAERGSDPVRRLVADYRAREAEPGFQVRFGNPEFDTAVRAALADRAGDDAWPLLRGALSEWRPMSDDHLAPVSLLADPRTARLITPERGREILAMRRG</sequence>
<proteinExistence type="predicted"/>
<comment type="caution">
    <text evidence="1">The sequence shown here is derived from an EMBL/GenBank/DDBJ whole genome shotgun (WGS) entry which is preliminary data.</text>
</comment>
<name>A0A841CW85_PLAVE</name>
<protein>
    <submittedName>
        <fullName evidence="1">Uncharacterized protein</fullName>
    </submittedName>
</protein>
<evidence type="ECO:0000313" key="2">
    <source>
        <dbReference type="Proteomes" id="UP000562352"/>
    </source>
</evidence>
<reference evidence="1 2" key="1">
    <citation type="submission" date="2020-08" db="EMBL/GenBank/DDBJ databases">
        <title>Genomic Encyclopedia of Type Strains, Phase III (KMG-III): the genomes of soil and plant-associated and newly described type strains.</title>
        <authorList>
            <person name="Whitman W."/>
        </authorList>
    </citation>
    <scope>NUCLEOTIDE SEQUENCE [LARGE SCALE GENOMIC DNA]</scope>
    <source>
        <strain evidence="1 2">CECT 3303</strain>
    </source>
</reference>
<organism evidence="1 2">
    <name type="scientific">Planomonospora venezuelensis</name>
    <dbReference type="NCBI Taxonomy" id="1999"/>
    <lineage>
        <taxon>Bacteria</taxon>
        <taxon>Bacillati</taxon>
        <taxon>Actinomycetota</taxon>
        <taxon>Actinomycetes</taxon>
        <taxon>Streptosporangiales</taxon>
        <taxon>Streptosporangiaceae</taxon>
        <taxon>Planomonospora</taxon>
    </lineage>
</organism>
<dbReference type="RefSeq" id="WP_184937672.1">
    <property type="nucleotide sequence ID" value="NZ_BAAAWZ010000001.1"/>
</dbReference>
<dbReference type="EMBL" id="JACHJJ010000001">
    <property type="protein sequence ID" value="MBB5961093.1"/>
    <property type="molecule type" value="Genomic_DNA"/>
</dbReference>
<gene>
    <name evidence="1" type="ORF">FHS22_000331</name>
</gene>
<accession>A0A841CW85</accession>
<dbReference type="AlphaFoldDB" id="A0A841CW85"/>
<evidence type="ECO:0000313" key="1">
    <source>
        <dbReference type="EMBL" id="MBB5961093.1"/>
    </source>
</evidence>
<dbReference type="Proteomes" id="UP000562352">
    <property type="component" value="Unassembled WGS sequence"/>
</dbReference>
<keyword evidence="2" id="KW-1185">Reference proteome</keyword>